<accession>A0ABT0XME5</accession>
<proteinExistence type="predicted"/>
<name>A0ABT0XME5_9BACI</name>
<keyword evidence="2" id="KW-1185">Reference proteome</keyword>
<protein>
    <submittedName>
        <fullName evidence="1">Uncharacterized protein</fullName>
    </submittedName>
</protein>
<comment type="caution">
    <text evidence="1">The sequence shown here is derived from an EMBL/GenBank/DDBJ whole genome shotgun (WGS) entry which is preliminary data.</text>
</comment>
<dbReference type="EMBL" id="JAMQJY010000003">
    <property type="protein sequence ID" value="MCM2677078.1"/>
    <property type="molecule type" value="Genomic_DNA"/>
</dbReference>
<organism evidence="1 2">
    <name type="scientific">Alkalicoccobacillus plakortidis</name>
    <dbReference type="NCBI Taxonomy" id="444060"/>
    <lineage>
        <taxon>Bacteria</taxon>
        <taxon>Bacillati</taxon>
        <taxon>Bacillota</taxon>
        <taxon>Bacilli</taxon>
        <taxon>Bacillales</taxon>
        <taxon>Bacillaceae</taxon>
        <taxon>Alkalicoccobacillus</taxon>
    </lineage>
</organism>
<evidence type="ECO:0000313" key="1">
    <source>
        <dbReference type="EMBL" id="MCM2677078.1"/>
    </source>
</evidence>
<sequence length="67" mass="7919">MSIFKLFEHAGEDFEHFSDFPRTLLHSPRIFSFFAHRTPIPAHFQLFRAPHPRTTNKKAWAGFSITF</sequence>
<dbReference type="Proteomes" id="UP001203665">
    <property type="component" value="Unassembled WGS sequence"/>
</dbReference>
<dbReference type="RefSeq" id="WP_251610509.1">
    <property type="nucleotide sequence ID" value="NZ_JAMQJY010000003.1"/>
</dbReference>
<gene>
    <name evidence="1" type="ORF">NDM98_17665</name>
</gene>
<evidence type="ECO:0000313" key="2">
    <source>
        <dbReference type="Proteomes" id="UP001203665"/>
    </source>
</evidence>
<reference evidence="1" key="1">
    <citation type="submission" date="2022-06" db="EMBL/GenBank/DDBJ databases">
        <title>Alkalicoccobacillus porphyridii sp. nov., isolated from a marine red alga, Porphyridium purpureum and reclassification of Shouchella plakortidis and Shouchella gibsonii as Alkalicoccobacillus plakortidis comb. nov. and Alkalicoccobacillus gibsonii comb. nov.</title>
        <authorList>
            <person name="Kim K.H."/>
            <person name="Lee J.K."/>
            <person name="Han D.M."/>
            <person name="Baek J.H."/>
            <person name="Jeon C.O."/>
        </authorList>
    </citation>
    <scope>NUCLEOTIDE SEQUENCE</scope>
    <source>
        <strain evidence="1">DSM 19153</strain>
    </source>
</reference>